<name>A0ABV9X647_9ACTN</name>
<keyword evidence="3" id="KW-0732">Signal</keyword>
<organism evidence="5 6">
    <name type="scientific">Streptomyces coeruleoprunus</name>
    <dbReference type="NCBI Taxonomy" id="285563"/>
    <lineage>
        <taxon>Bacteria</taxon>
        <taxon>Bacillati</taxon>
        <taxon>Actinomycetota</taxon>
        <taxon>Actinomycetes</taxon>
        <taxon>Kitasatosporales</taxon>
        <taxon>Streptomycetaceae</taxon>
        <taxon>Streptomyces</taxon>
    </lineage>
</organism>
<feature type="chain" id="PRO_5045927883" evidence="3">
    <location>
        <begin position="29"/>
        <end position="518"/>
    </location>
</feature>
<protein>
    <submittedName>
        <fullName evidence="5">HtaA domain-containing protein</fullName>
    </submittedName>
</protein>
<evidence type="ECO:0000256" key="2">
    <source>
        <dbReference type="SAM" id="Phobius"/>
    </source>
</evidence>
<evidence type="ECO:0000313" key="6">
    <source>
        <dbReference type="Proteomes" id="UP001595829"/>
    </source>
</evidence>
<dbReference type="EMBL" id="JBHSJD010000001">
    <property type="protein sequence ID" value="MFC5020941.1"/>
    <property type="molecule type" value="Genomic_DNA"/>
</dbReference>
<evidence type="ECO:0000259" key="4">
    <source>
        <dbReference type="Pfam" id="PF04213"/>
    </source>
</evidence>
<feature type="region of interest" description="Disordered" evidence="1">
    <location>
        <begin position="208"/>
        <end position="267"/>
    </location>
</feature>
<keyword evidence="2" id="KW-0812">Transmembrane</keyword>
<comment type="caution">
    <text evidence="5">The sequence shown here is derived from an EMBL/GenBank/DDBJ whole genome shotgun (WGS) entry which is preliminary data.</text>
</comment>
<feature type="compositionally biased region" description="Pro residues" evidence="1">
    <location>
        <begin position="243"/>
        <end position="259"/>
    </location>
</feature>
<dbReference type="InterPro" id="IPR007331">
    <property type="entry name" value="Htaa"/>
</dbReference>
<evidence type="ECO:0000313" key="5">
    <source>
        <dbReference type="EMBL" id="MFC5020941.1"/>
    </source>
</evidence>
<dbReference type="Proteomes" id="UP001595829">
    <property type="component" value="Unassembled WGS sequence"/>
</dbReference>
<reference evidence="6" key="1">
    <citation type="journal article" date="2019" name="Int. J. Syst. Evol. Microbiol.">
        <title>The Global Catalogue of Microorganisms (GCM) 10K type strain sequencing project: providing services to taxonomists for standard genome sequencing and annotation.</title>
        <authorList>
            <consortium name="The Broad Institute Genomics Platform"/>
            <consortium name="The Broad Institute Genome Sequencing Center for Infectious Disease"/>
            <person name="Wu L."/>
            <person name="Ma J."/>
        </authorList>
    </citation>
    <scope>NUCLEOTIDE SEQUENCE [LARGE SCALE GENOMIC DNA]</scope>
    <source>
        <strain evidence="6">CGMCC 4.1648</strain>
    </source>
</reference>
<feature type="domain" description="Htaa" evidence="4">
    <location>
        <begin position="46"/>
        <end position="210"/>
    </location>
</feature>
<keyword evidence="6" id="KW-1185">Reference proteome</keyword>
<dbReference type="RefSeq" id="WP_345691962.1">
    <property type="nucleotide sequence ID" value="NZ_BAABIT010000001.1"/>
</dbReference>
<sequence length="518" mass="51259">MRRTALAAAVATAAAALGASALALPATAAPTGAAAPAAPVMNLKDGVLDWGVKESFRTYLASPFAHGTITTADGATQAAGNGVFRFVDGTGTYDTGTHATATAFRGSVRFQAHGGVLDIKLSDLKLTTKGSADPSGEITADVVTKNKDGAYETRDDVAIAALDMTGVRPGRGQDGAMVFRDIPAKLTKGGAEAFAGYYKEGDPLDPATLTVKAGAPSGPATPTTPTSPSGTPTPSASTSPSPSTTPGPTPSPTPSPTLPPAGTQAPTAVADARLTWGVKAGWRTYVRDTCGGAITPTDGATSHGTAYAFRFRTADVNPRARTADADFTGAVRFACPAHTIDWTIGDLKVRAKGDRGTLLADVTGANGTKDDVEFADLDLRKADYTVTGGLVSLKNVPATLTADGAAQFAGPGGAVFYRPGTAIDPVTVVFSLDKDTNLPPNGTTSGGTTSGTTGGSTTTGGTVGGSTGTLTSGGTVGGATGSLATTGSGLPLGAALTAAGATAAAGAAVLVAVRRRTA</sequence>
<keyword evidence="2" id="KW-0472">Membrane</keyword>
<evidence type="ECO:0000256" key="3">
    <source>
        <dbReference type="SAM" id="SignalP"/>
    </source>
</evidence>
<evidence type="ECO:0000256" key="1">
    <source>
        <dbReference type="SAM" id="MobiDB-lite"/>
    </source>
</evidence>
<feature type="compositionally biased region" description="Low complexity" evidence="1">
    <location>
        <begin position="213"/>
        <end position="242"/>
    </location>
</feature>
<accession>A0ABV9X647</accession>
<dbReference type="Pfam" id="PF04213">
    <property type="entry name" value="HtaA"/>
    <property type="match status" value="2"/>
</dbReference>
<feature type="compositionally biased region" description="Gly residues" evidence="1">
    <location>
        <begin position="444"/>
        <end position="467"/>
    </location>
</feature>
<keyword evidence="2" id="KW-1133">Transmembrane helix</keyword>
<feature type="transmembrane region" description="Helical" evidence="2">
    <location>
        <begin position="492"/>
        <end position="513"/>
    </location>
</feature>
<feature type="signal peptide" evidence="3">
    <location>
        <begin position="1"/>
        <end position="28"/>
    </location>
</feature>
<gene>
    <name evidence="5" type="ORF">ACFPM3_02105</name>
</gene>
<feature type="domain" description="Htaa" evidence="4">
    <location>
        <begin position="272"/>
        <end position="428"/>
    </location>
</feature>
<feature type="region of interest" description="Disordered" evidence="1">
    <location>
        <begin position="437"/>
        <end position="472"/>
    </location>
</feature>
<proteinExistence type="predicted"/>